<gene>
    <name evidence="10" type="ORF">L228DRAFT_27892</name>
</gene>
<dbReference type="PANTHER" id="PTHR12982">
    <property type="entry name" value="PHOSPHATIDYLINOSITOL GLYCAN, CLASS C"/>
    <property type="match status" value="1"/>
</dbReference>
<evidence type="ECO:0000256" key="5">
    <source>
        <dbReference type="ARBA" id="ARBA00022692"/>
    </source>
</evidence>
<dbReference type="AlphaFoldDB" id="A0A165AGT2"/>
<keyword evidence="7 9" id="KW-0472">Membrane</keyword>
<dbReference type="UniPathway" id="UPA00196"/>
<feature type="region of interest" description="Disordered" evidence="8">
    <location>
        <begin position="239"/>
        <end position="276"/>
    </location>
</feature>
<evidence type="ECO:0000256" key="8">
    <source>
        <dbReference type="SAM" id="MobiDB-lite"/>
    </source>
</evidence>
<dbReference type="InParanoid" id="A0A165AGT2"/>
<evidence type="ECO:0000256" key="9">
    <source>
        <dbReference type="SAM" id="Phobius"/>
    </source>
</evidence>
<evidence type="ECO:0000256" key="4">
    <source>
        <dbReference type="ARBA" id="ARBA00022502"/>
    </source>
</evidence>
<name>A0A165AGT2_XYLHT</name>
<feature type="transmembrane region" description="Helical" evidence="9">
    <location>
        <begin position="483"/>
        <end position="507"/>
    </location>
</feature>
<feature type="transmembrane region" description="Helical" evidence="9">
    <location>
        <begin position="457"/>
        <end position="477"/>
    </location>
</feature>
<evidence type="ECO:0000313" key="10">
    <source>
        <dbReference type="EMBL" id="KZF20447.1"/>
    </source>
</evidence>
<dbReference type="OrthoDB" id="196709at2759"/>
<comment type="pathway">
    <text evidence="2">Glycolipid biosynthesis; glycosylphosphatidylinositol-anchor biosynthesis.</text>
</comment>
<protein>
    <submittedName>
        <fullName evidence="10">GPI2-domain-containing protein</fullName>
    </submittedName>
</protein>
<accession>A0A165AGT2</accession>
<dbReference type="FunCoup" id="A0A165AGT2">
    <property type="interactions" value="522"/>
</dbReference>
<dbReference type="Proteomes" id="UP000076632">
    <property type="component" value="Unassembled WGS sequence"/>
</dbReference>
<keyword evidence="11" id="KW-1185">Reference proteome</keyword>
<dbReference type="PANTHER" id="PTHR12982:SF0">
    <property type="entry name" value="PHOSPHATIDYLINOSITOL N-ACETYLGLUCOSAMINYLTRANSFERASE SUBUNIT C"/>
    <property type="match status" value="1"/>
</dbReference>
<evidence type="ECO:0000313" key="11">
    <source>
        <dbReference type="Proteomes" id="UP000076632"/>
    </source>
</evidence>
<evidence type="ECO:0000256" key="3">
    <source>
        <dbReference type="ARBA" id="ARBA00008321"/>
    </source>
</evidence>
<feature type="region of interest" description="Disordered" evidence="8">
    <location>
        <begin position="1"/>
        <end position="79"/>
    </location>
</feature>
<evidence type="ECO:0000256" key="7">
    <source>
        <dbReference type="ARBA" id="ARBA00023136"/>
    </source>
</evidence>
<proteinExistence type="inferred from homology"/>
<feature type="compositionally biased region" description="Pro residues" evidence="8">
    <location>
        <begin position="27"/>
        <end position="40"/>
    </location>
</feature>
<dbReference type="STRING" id="1328760.A0A165AGT2"/>
<dbReference type="OMA" id="ILWDSWV"/>
<evidence type="ECO:0000256" key="2">
    <source>
        <dbReference type="ARBA" id="ARBA00004687"/>
    </source>
</evidence>
<comment type="subcellular location">
    <subcellularLocation>
        <location evidence="1">Membrane</location>
        <topology evidence="1">Multi-pass membrane protein</topology>
    </subcellularLocation>
</comment>
<dbReference type="GeneID" id="28900781"/>
<dbReference type="RefSeq" id="XP_018186002.1">
    <property type="nucleotide sequence ID" value="XM_018335644.1"/>
</dbReference>
<keyword evidence="6 9" id="KW-1133">Transmembrane helix</keyword>
<dbReference type="GO" id="GO:0006506">
    <property type="term" value="P:GPI anchor biosynthetic process"/>
    <property type="evidence" value="ECO:0007669"/>
    <property type="project" value="UniProtKB-UniPathway"/>
</dbReference>
<keyword evidence="5 9" id="KW-0812">Transmembrane</keyword>
<feature type="transmembrane region" description="Helical" evidence="9">
    <location>
        <begin position="426"/>
        <end position="445"/>
    </location>
</feature>
<dbReference type="EMBL" id="KV407463">
    <property type="protein sequence ID" value="KZF20447.1"/>
    <property type="molecule type" value="Genomic_DNA"/>
</dbReference>
<dbReference type="Pfam" id="PF06432">
    <property type="entry name" value="GPI2"/>
    <property type="match status" value="1"/>
</dbReference>
<sequence length="532" mass="57091">MPAFHDAAPSAQGDDVSSHQHRNLSVPSPPLAPAPSPPSSQPALLHRTTSSDPNRLAPEDAFFAHSPPRRRQQQQQLVDATQAPKQLVSQGLSNGSSSTSAAAAAALVASRVRAKERGRSGSRRRKGAWKKLLWVKQSYPDNYTDEDTFLDHLQRNPRLQPYEFWPLFADSTVIVQHVCSVIIFACCFTGILQERVSPLTVVTWGSLGTIVGWVLWDRWIYQEEAARVAKEPGLDNEAEEAVSSLSNSASASSSTSLPISGAAPATTATAPPQPLGLGLTIPGASSGILAPSANGSSHHTSSSSSFSPVTTGHPTGAPTFPNYSRFPPPGVTESSAFSPRNQQRLATAKSALLIYCALLGLSPILKSLTKSTTSDSIWAMSCWLMCINIAFFDYGGGVGVKFPASLSTNAAVMASTVLASRLTSTLHVFSLTLFSIEVFGLFPVFRRHLQHRSWRGHVVLTMALIMGASGSMGVTISRGGWKAATLGVILGSILTGLAMGGCSWWLIDLQKYKNEIRGPWDPARPVIRRRWD</sequence>
<dbReference type="InterPro" id="IPR009450">
    <property type="entry name" value="Plno_GlcNAc_GPI2"/>
</dbReference>
<keyword evidence="4" id="KW-0337">GPI-anchor biosynthesis</keyword>
<comment type="similarity">
    <text evidence="3">Belongs to the PIGC family.</text>
</comment>
<dbReference type="GO" id="GO:0000506">
    <property type="term" value="C:glycosylphosphatidylinositol-N-acetylglucosaminyltransferase (GPI-GnT) complex"/>
    <property type="evidence" value="ECO:0007669"/>
    <property type="project" value="TreeGrafter"/>
</dbReference>
<reference evidence="10 11" key="1">
    <citation type="journal article" date="2016" name="Fungal Biol.">
        <title>The genome of Xylona heveae provides a window into fungal endophytism.</title>
        <authorList>
            <person name="Gazis R."/>
            <person name="Kuo A."/>
            <person name="Riley R."/>
            <person name="LaButti K."/>
            <person name="Lipzen A."/>
            <person name="Lin J."/>
            <person name="Amirebrahimi M."/>
            <person name="Hesse C.N."/>
            <person name="Spatafora J.W."/>
            <person name="Henrissat B."/>
            <person name="Hainaut M."/>
            <person name="Grigoriev I.V."/>
            <person name="Hibbett D.S."/>
        </authorList>
    </citation>
    <scope>NUCLEOTIDE SEQUENCE [LARGE SCALE GENOMIC DNA]</scope>
    <source>
        <strain evidence="10 11">TC161</strain>
    </source>
</reference>
<feature type="compositionally biased region" description="Low complexity" evidence="8">
    <location>
        <begin position="241"/>
        <end position="270"/>
    </location>
</feature>
<feature type="compositionally biased region" description="Low complexity" evidence="8">
    <location>
        <begin position="296"/>
        <end position="307"/>
    </location>
</feature>
<organism evidence="10 11">
    <name type="scientific">Xylona heveae (strain CBS 132557 / TC161)</name>
    <dbReference type="NCBI Taxonomy" id="1328760"/>
    <lineage>
        <taxon>Eukaryota</taxon>
        <taxon>Fungi</taxon>
        <taxon>Dikarya</taxon>
        <taxon>Ascomycota</taxon>
        <taxon>Pezizomycotina</taxon>
        <taxon>Xylonomycetes</taxon>
        <taxon>Xylonales</taxon>
        <taxon>Xylonaceae</taxon>
        <taxon>Xylona</taxon>
    </lineage>
</organism>
<evidence type="ECO:0000256" key="1">
    <source>
        <dbReference type="ARBA" id="ARBA00004141"/>
    </source>
</evidence>
<evidence type="ECO:0000256" key="6">
    <source>
        <dbReference type="ARBA" id="ARBA00022989"/>
    </source>
</evidence>
<feature type="region of interest" description="Disordered" evidence="8">
    <location>
        <begin position="290"/>
        <end position="325"/>
    </location>
</feature>